<dbReference type="EMBL" id="CAMXCT010000114">
    <property type="protein sequence ID" value="CAI3974076.1"/>
    <property type="molecule type" value="Genomic_DNA"/>
</dbReference>
<dbReference type="EMBL" id="CAMXCT020000114">
    <property type="protein sequence ID" value="CAL1127451.1"/>
    <property type="molecule type" value="Genomic_DNA"/>
</dbReference>
<sequence length="195" mass="22051">MEDPDPEPYPQSDDEDGRQRVLKELRRRLYLHQQLPSASSIDAMLDGALHIKPIEQKKEGGRGELSVLVGGLWHKVFPKFFCCILWDEGHSIERKVCVYGKSARQGGVHCRAFLTCPRKCKHRAHCREAHLLSLAREFLQTTYSLPAETSLPKPVGLQVLADEMPEVNAPVHRWQMDQHVEAENHAAASDEIQGA</sequence>
<reference evidence="2 3" key="2">
    <citation type="submission" date="2024-05" db="EMBL/GenBank/DDBJ databases">
        <authorList>
            <person name="Chen Y."/>
            <person name="Shah S."/>
            <person name="Dougan E. K."/>
            <person name="Thang M."/>
            <person name="Chan C."/>
        </authorList>
    </citation>
    <scope>NUCLEOTIDE SEQUENCE [LARGE SCALE GENOMIC DNA]</scope>
</reference>
<evidence type="ECO:0000313" key="2">
    <source>
        <dbReference type="EMBL" id="CAL4761388.1"/>
    </source>
</evidence>
<accession>A0A9P1FFG2</accession>
<dbReference type="Proteomes" id="UP001152797">
    <property type="component" value="Unassembled WGS sequence"/>
</dbReference>
<keyword evidence="3" id="KW-1185">Reference proteome</keyword>
<evidence type="ECO:0000313" key="1">
    <source>
        <dbReference type="EMBL" id="CAI3974076.1"/>
    </source>
</evidence>
<protein>
    <submittedName>
        <fullName evidence="1">Uncharacterized protein</fullName>
    </submittedName>
</protein>
<organism evidence="1">
    <name type="scientific">Cladocopium goreaui</name>
    <dbReference type="NCBI Taxonomy" id="2562237"/>
    <lineage>
        <taxon>Eukaryota</taxon>
        <taxon>Sar</taxon>
        <taxon>Alveolata</taxon>
        <taxon>Dinophyceae</taxon>
        <taxon>Suessiales</taxon>
        <taxon>Symbiodiniaceae</taxon>
        <taxon>Cladocopium</taxon>
    </lineage>
</organism>
<gene>
    <name evidence="1" type="ORF">C1SCF055_LOCUS2508</name>
</gene>
<evidence type="ECO:0000313" key="3">
    <source>
        <dbReference type="Proteomes" id="UP001152797"/>
    </source>
</evidence>
<name>A0A9P1FFG2_9DINO</name>
<dbReference type="EMBL" id="CAMXCT030000114">
    <property type="protein sequence ID" value="CAL4761388.1"/>
    <property type="molecule type" value="Genomic_DNA"/>
</dbReference>
<dbReference type="AlphaFoldDB" id="A0A9P1FFG2"/>
<proteinExistence type="predicted"/>
<comment type="caution">
    <text evidence="1">The sequence shown here is derived from an EMBL/GenBank/DDBJ whole genome shotgun (WGS) entry which is preliminary data.</text>
</comment>
<reference evidence="1" key="1">
    <citation type="submission" date="2022-10" db="EMBL/GenBank/DDBJ databases">
        <authorList>
            <person name="Chen Y."/>
            <person name="Dougan E. K."/>
            <person name="Chan C."/>
            <person name="Rhodes N."/>
            <person name="Thang M."/>
        </authorList>
    </citation>
    <scope>NUCLEOTIDE SEQUENCE</scope>
</reference>